<comment type="caution">
    <text evidence="2">The sequence shown here is derived from an EMBL/GenBank/DDBJ whole genome shotgun (WGS) entry which is preliminary data.</text>
</comment>
<dbReference type="EMBL" id="JASPKZ010002294">
    <property type="protein sequence ID" value="KAJ9596123.1"/>
    <property type="molecule type" value="Genomic_DNA"/>
</dbReference>
<evidence type="ECO:0008006" key="4">
    <source>
        <dbReference type="Google" id="ProtNLM"/>
    </source>
</evidence>
<keyword evidence="3" id="KW-1185">Reference proteome</keyword>
<dbReference type="Proteomes" id="UP001233999">
    <property type="component" value="Unassembled WGS sequence"/>
</dbReference>
<evidence type="ECO:0000313" key="3">
    <source>
        <dbReference type="Proteomes" id="UP001233999"/>
    </source>
</evidence>
<name>A0AAD8ADV7_DIPPU</name>
<evidence type="ECO:0000256" key="1">
    <source>
        <dbReference type="SAM" id="MobiDB-lite"/>
    </source>
</evidence>
<sequence>MKRRREQLEAVKSLVAIDSYEKQHKMVTLMADKIFSVIEKCRVELQTSGYIPANSSFPHEQDVLDALANTLENTALFGDVLLRLPDITHKILKSKPEWRELIQWSVAFVNKTNLLDKQTIKLMHLVSQELNIVEKDPDYVNPYSENYKRKQEEQLMASTITAKKKKKKERRKGPQLSRGHSKGEL</sequence>
<dbReference type="Pfam" id="PF15002">
    <property type="entry name" value="ERK-JNK_inhib"/>
    <property type="match status" value="1"/>
</dbReference>
<accession>A0AAD8ADV7</accession>
<reference evidence="2" key="2">
    <citation type="submission" date="2023-05" db="EMBL/GenBank/DDBJ databases">
        <authorList>
            <person name="Fouks B."/>
        </authorList>
    </citation>
    <scope>NUCLEOTIDE SEQUENCE</scope>
    <source>
        <strain evidence="2">Stay&amp;Tobe</strain>
        <tissue evidence="2">Testes</tissue>
    </source>
</reference>
<dbReference type="AlphaFoldDB" id="A0AAD8ADV7"/>
<protein>
    <recommendedName>
        <fullName evidence="4">Coiled-coil domain-containing protein 134</fullName>
    </recommendedName>
</protein>
<evidence type="ECO:0000313" key="2">
    <source>
        <dbReference type="EMBL" id="KAJ9596123.1"/>
    </source>
</evidence>
<feature type="compositionally biased region" description="Basic residues" evidence="1">
    <location>
        <begin position="162"/>
        <end position="173"/>
    </location>
</feature>
<dbReference type="InterPro" id="IPR026321">
    <property type="entry name" value="CC134"/>
</dbReference>
<proteinExistence type="predicted"/>
<gene>
    <name evidence="2" type="ORF">L9F63_012707</name>
</gene>
<reference evidence="2" key="1">
    <citation type="journal article" date="2023" name="IScience">
        <title>Live-bearing cockroach genome reveals convergent evolutionary mechanisms linked to viviparity in insects and beyond.</title>
        <authorList>
            <person name="Fouks B."/>
            <person name="Harrison M.C."/>
            <person name="Mikhailova A.A."/>
            <person name="Marchal E."/>
            <person name="English S."/>
            <person name="Carruthers M."/>
            <person name="Jennings E.C."/>
            <person name="Chiamaka E.L."/>
            <person name="Frigard R.A."/>
            <person name="Pippel M."/>
            <person name="Attardo G.M."/>
            <person name="Benoit J.B."/>
            <person name="Bornberg-Bauer E."/>
            <person name="Tobe S.S."/>
        </authorList>
    </citation>
    <scope>NUCLEOTIDE SEQUENCE</scope>
    <source>
        <strain evidence="2">Stay&amp;Tobe</strain>
    </source>
</reference>
<organism evidence="2 3">
    <name type="scientific">Diploptera punctata</name>
    <name type="common">Pacific beetle cockroach</name>
    <dbReference type="NCBI Taxonomy" id="6984"/>
    <lineage>
        <taxon>Eukaryota</taxon>
        <taxon>Metazoa</taxon>
        <taxon>Ecdysozoa</taxon>
        <taxon>Arthropoda</taxon>
        <taxon>Hexapoda</taxon>
        <taxon>Insecta</taxon>
        <taxon>Pterygota</taxon>
        <taxon>Neoptera</taxon>
        <taxon>Polyneoptera</taxon>
        <taxon>Dictyoptera</taxon>
        <taxon>Blattodea</taxon>
        <taxon>Blaberoidea</taxon>
        <taxon>Blaberidae</taxon>
        <taxon>Diplopterinae</taxon>
        <taxon>Diploptera</taxon>
    </lineage>
</organism>
<dbReference type="PANTHER" id="PTHR14735:SF1">
    <property type="entry name" value="COILED-COIL DOMAIN-CONTAINING PROTEIN 134"/>
    <property type="match status" value="1"/>
</dbReference>
<dbReference type="PANTHER" id="PTHR14735">
    <property type="entry name" value="COILED-COIL DOMAIN-CONTAINING PROTEIN 134"/>
    <property type="match status" value="1"/>
</dbReference>
<feature type="region of interest" description="Disordered" evidence="1">
    <location>
        <begin position="151"/>
        <end position="185"/>
    </location>
</feature>